<proteinExistence type="predicted"/>
<protein>
    <submittedName>
        <fullName evidence="1">Uncharacterized protein</fullName>
    </submittedName>
</protein>
<dbReference type="EMBL" id="BGZK01002020">
    <property type="protein sequence ID" value="GBP89691.1"/>
    <property type="molecule type" value="Genomic_DNA"/>
</dbReference>
<sequence length="90" mass="10219">MTTKRECDHLRGKLCKYLADRLLTKITYCPSRSRPPARSLRLCPLNDSAPERNSNETLGGFYLDRKPKICARVCIDETDSDLVKVGDTCQ</sequence>
<comment type="caution">
    <text evidence="1">The sequence shown here is derived from an EMBL/GenBank/DDBJ whole genome shotgun (WGS) entry which is preliminary data.</text>
</comment>
<organism evidence="1 2">
    <name type="scientific">Eumeta variegata</name>
    <name type="common">Bagworm moth</name>
    <name type="synonym">Eumeta japonica</name>
    <dbReference type="NCBI Taxonomy" id="151549"/>
    <lineage>
        <taxon>Eukaryota</taxon>
        <taxon>Metazoa</taxon>
        <taxon>Ecdysozoa</taxon>
        <taxon>Arthropoda</taxon>
        <taxon>Hexapoda</taxon>
        <taxon>Insecta</taxon>
        <taxon>Pterygota</taxon>
        <taxon>Neoptera</taxon>
        <taxon>Endopterygota</taxon>
        <taxon>Lepidoptera</taxon>
        <taxon>Glossata</taxon>
        <taxon>Ditrysia</taxon>
        <taxon>Tineoidea</taxon>
        <taxon>Psychidae</taxon>
        <taxon>Oiketicinae</taxon>
        <taxon>Eumeta</taxon>
    </lineage>
</organism>
<dbReference type="AlphaFoldDB" id="A0A4C1ZLD8"/>
<gene>
    <name evidence="1" type="ORF">EVAR_60991_1</name>
</gene>
<dbReference type="Proteomes" id="UP000299102">
    <property type="component" value="Unassembled WGS sequence"/>
</dbReference>
<evidence type="ECO:0000313" key="2">
    <source>
        <dbReference type="Proteomes" id="UP000299102"/>
    </source>
</evidence>
<name>A0A4C1ZLD8_EUMVA</name>
<reference evidence="1 2" key="1">
    <citation type="journal article" date="2019" name="Commun. Biol.">
        <title>The bagworm genome reveals a unique fibroin gene that provides high tensile strength.</title>
        <authorList>
            <person name="Kono N."/>
            <person name="Nakamura H."/>
            <person name="Ohtoshi R."/>
            <person name="Tomita M."/>
            <person name="Numata K."/>
            <person name="Arakawa K."/>
        </authorList>
    </citation>
    <scope>NUCLEOTIDE SEQUENCE [LARGE SCALE GENOMIC DNA]</scope>
</reference>
<accession>A0A4C1ZLD8</accession>
<evidence type="ECO:0000313" key="1">
    <source>
        <dbReference type="EMBL" id="GBP89691.1"/>
    </source>
</evidence>
<keyword evidence="2" id="KW-1185">Reference proteome</keyword>